<dbReference type="RefSeq" id="WP_345469663.1">
    <property type="nucleotide sequence ID" value="NZ_BAABHF010000038.1"/>
</dbReference>
<accession>A0ABP8QMK6</accession>
<dbReference type="InterPro" id="IPR036689">
    <property type="entry name" value="ESAT-6-like_sf"/>
</dbReference>
<dbReference type="EMBL" id="BAABHF010000038">
    <property type="protein sequence ID" value="GAA4505383.1"/>
    <property type="molecule type" value="Genomic_DNA"/>
</dbReference>
<evidence type="ECO:0000256" key="1">
    <source>
        <dbReference type="SAM" id="MobiDB-lite"/>
    </source>
</evidence>
<reference evidence="3" key="1">
    <citation type="journal article" date="2019" name="Int. J. Syst. Evol. Microbiol.">
        <title>The Global Catalogue of Microorganisms (GCM) 10K type strain sequencing project: providing services to taxonomists for standard genome sequencing and annotation.</title>
        <authorList>
            <consortium name="The Broad Institute Genomics Platform"/>
            <consortium name="The Broad Institute Genome Sequencing Center for Infectious Disease"/>
            <person name="Wu L."/>
            <person name="Ma J."/>
        </authorList>
    </citation>
    <scope>NUCLEOTIDE SEQUENCE [LARGE SCALE GENOMIC DNA]</scope>
    <source>
        <strain evidence="3">JCM 17933</strain>
    </source>
</reference>
<dbReference type="Proteomes" id="UP001500503">
    <property type="component" value="Unassembled WGS sequence"/>
</dbReference>
<feature type="compositionally biased region" description="Polar residues" evidence="1">
    <location>
        <begin position="1"/>
        <end position="14"/>
    </location>
</feature>
<sequence length="103" mass="10875">MSTSAAGQARSASPQAGKAGSTHETAKSEWNTAANDMSSTLQRLGLTIGDVHQNYSAAEKADNDLWSGGVMEHAGCLGYAGRPDIEDRRRNRADPAAVVLMRT</sequence>
<name>A0ABP8QMK6_9ACTN</name>
<protein>
    <recommendedName>
        <fullName evidence="4">WXG100 family type VII secretion target</fullName>
    </recommendedName>
</protein>
<proteinExistence type="predicted"/>
<dbReference type="SUPFAM" id="SSF140453">
    <property type="entry name" value="EsxAB dimer-like"/>
    <property type="match status" value="1"/>
</dbReference>
<gene>
    <name evidence="2" type="ORF">GCM10023191_060990</name>
</gene>
<organism evidence="2 3">
    <name type="scientific">Actinoallomurus oryzae</name>
    <dbReference type="NCBI Taxonomy" id="502180"/>
    <lineage>
        <taxon>Bacteria</taxon>
        <taxon>Bacillati</taxon>
        <taxon>Actinomycetota</taxon>
        <taxon>Actinomycetes</taxon>
        <taxon>Streptosporangiales</taxon>
        <taxon>Thermomonosporaceae</taxon>
        <taxon>Actinoallomurus</taxon>
    </lineage>
</organism>
<evidence type="ECO:0000313" key="3">
    <source>
        <dbReference type="Proteomes" id="UP001500503"/>
    </source>
</evidence>
<feature type="region of interest" description="Disordered" evidence="1">
    <location>
        <begin position="1"/>
        <end position="34"/>
    </location>
</feature>
<dbReference type="Gene3D" id="1.10.287.1060">
    <property type="entry name" value="ESAT-6-like"/>
    <property type="match status" value="1"/>
</dbReference>
<keyword evidence="3" id="KW-1185">Reference proteome</keyword>
<comment type="caution">
    <text evidence="2">The sequence shown here is derived from an EMBL/GenBank/DDBJ whole genome shotgun (WGS) entry which is preliminary data.</text>
</comment>
<evidence type="ECO:0008006" key="4">
    <source>
        <dbReference type="Google" id="ProtNLM"/>
    </source>
</evidence>
<evidence type="ECO:0000313" key="2">
    <source>
        <dbReference type="EMBL" id="GAA4505383.1"/>
    </source>
</evidence>